<comment type="catalytic activity">
    <reaction evidence="15">
        <text>L-tyrosyl-[protein] + ATP = O-phospho-L-tyrosyl-[protein] + ADP + H(+)</text>
        <dbReference type="Rhea" id="RHEA:10596"/>
        <dbReference type="Rhea" id="RHEA-COMP:10136"/>
        <dbReference type="Rhea" id="RHEA-COMP:20101"/>
        <dbReference type="ChEBI" id="CHEBI:15378"/>
        <dbReference type="ChEBI" id="CHEBI:30616"/>
        <dbReference type="ChEBI" id="CHEBI:46858"/>
        <dbReference type="ChEBI" id="CHEBI:61978"/>
        <dbReference type="ChEBI" id="CHEBI:456216"/>
        <dbReference type="EC" id="2.7.10.2"/>
    </reaction>
</comment>
<dbReference type="InterPro" id="IPR005702">
    <property type="entry name" value="Wzc-like_C"/>
</dbReference>
<sequence length="790" mass="90376">MINSHNNIPEEEVEVIDLLKLFKQIINHWKIIIISMLFCTSIGYILSNILPTKYKSTATILIDENSPSSPLDALGELDGFSLLGGLSKNNNLQNEILILGSRSILIKVIDSLNLRYNYYKNHYFINEKVTSETLPFNFKFESRNENYNNSFEIKLNKELKSYTLIKDDTSHIYDLNKEINLKDGNLYVELNSRYNKDSLDFNKFTILIEDKESTISKYQESLQVSNIDGSSILSLSMNSNLKLDSEKIINTLIYYYNKNNLEKKRKVSKNTEKFINSRLRIITEELDSIENNKVIFKSKHKLADISYQSENFIDGITDLKKDKLELLTKIQLINSVLEYLKKGRNTDLLPTNIGIDGDDIPNQINDYNNLVLHREELMLSSTNKNPIVIQLDSRINRLRQNILEGLNSHLNNVKIVLNDLNTQESIYDRNIVDIPSQEKNYRAIERQQNIKEALYIFLLRKREEVAVSKSSLLSMATIIDHAYTLTKPVSVNPLLVILGSSVIGLGLPVFFIIIYTVVFRDKVYTTEDLEQVIPEIPILGELPLETGKTDNYTIIQNERSILAEALRVIRSNLNYLNTKKSISTKILVTSSDKGEGKTFVSINLSLVLASANKKVLLVGIDLRNPQIHNYLKEKISLKDDGISDVLNQSINDVDKIINKKVIHENMDVITSGSIPPNPSELLQNGEIAMFLASVEKKYDYIILDSAPLMLVADSFEIVKHADVTICVVRASYSKLKNIHFIKKIYKQKKIKNPSLILNGVKMNNLEYGYKYGEEKKRFSWKSMFTSPLSK</sequence>
<comment type="caution">
    <text evidence="19">The sequence shown here is derived from an EMBL/GenBank/DDBJ whole genome shotgun (WGS) entry which is preliminary data.</text>
</comment>
<keyword evidence="13 16" id="KW-0472">Membrane</keyword>
<dbReference type="EC" id="2.7.10.2" evidence="4"/>
<evidence type="ECO:0000256" key="11">
    <source>
        <dbReference type="ARBA" id="ARBA00022840"/>
    </source>
</evidence>
<comment type="similarity">
    <text evidence="3">Belongs to the etk/wzc family.</text>
</comment>
<dbReference type="Gene3D" id="3.40.50.300">
    <property type="entry name" value="P-loop containing nucleotide triphosphate hydrolases"/>
    <property type="match status" value="1"/>
</dbReference>
<dbReference type="InterPro" id="IPR025669">
    <property type="entry name" value="AAA_dom"/>
</dbReference>
<keyword evidence="14" id="KW-0829">Tyrosine-protein kinase</keyword>
<dbReference type="RefSeq" id="WP_236960482.1">
    <property type="nucleotide sequence ID" value="NZ_JAETXX010000014.1"/>
</dbReference>
<keyword evidence="20" id="KW-1185">Reference proteome</keyword>
<comment type="similarity">
    <text evidence="2">Belongs to the CpsD/CapB family.</text>
</comment>
<evidence type="ECO:0000256" key="2">
    <source>
        <dbReference type="ARBA" id="ARBA00007316"/>
    </source>
</evidence>
<dbReference type="EMBL" id="JAETXX010000014">
    <property type="protein sequence ID" value="MCF8716264.1"/>
    <property type="molecule type" value="Genomic_DNA"/>
</dbReference>
<dbReference type="InterPro" id="IPR050445">
    <property type="entry name" value="Bact_polysacc_biosynth/exp"/>
</dbReference>
<dbReference type="PANTHER" id="PTHR32309">
    <property type="entry name" value="TYROSINE-PROTEIN KINASE"/>
    <property type="match status" value="1"/>
</dbReference>
<dbReference type="PANTHER" id="PTHR32309:SF13">
    <property type="entry name" value="FERRIC ENTEROBACTIN TRANSPORT PROTEIN FEPE"/>
    <property type="match status" value="1"/>
</dbReference>
<evidence type="ECO:0000313" key="20">
    <source>
        <dbReference type="Proteomes" id="UP000829517"/>
    </source>
</evidence>
<keyword evidence="9" id="KW-0547">Nucleotide-binding</keyword>
<accession>A0ABS9J776</accession>
<dbReference type="InterPro" id="IPR027417">
    <property type="entry name" value="P-loop_NTPase"/>
</dbReference>
<evidence type="ECO:0000256" key="9">
    <source>
        <dbReference type="ARBA" id="ARBA00022741"/>
    </source>
</evidence>
<organism evidence="19 20">
    <name type="scientific">Joostella atrarenae</name>
    <dbReference type="NCBI Taxonomy" id="679257"/>
    <lineage>
        <taxon>Bacteria</taxon>
        <taxon>Pseudomonadati</taxon>
        <taxon>Bacteroidota</taxon>
        <taxon>Flavobacteriia</taxon>
        <taxon>Flavobacteriales</taxon>
        <taxon>Flavobacteriaceae</taxon>
        <taxon>Joostella</taxon>
    </lineage>
</organism>
<dbReference type="SUPFAM" id="SSF52540">
    <property type="entry name" value="P-loop containing nucleoside triphosphate hydrolases"/>
    <property type="match status" value="1"/>
</dbReference>
<keyword evidence="5" id="KW-1003">Cell membrane</keyword>
<keyword evidence="7 19" id="KW-0808">Transferase</keyword>
<evidence type="ECO:0000256" key="1">
    <source>
        <dbReference type="ARBA" id="ARBA00004429"/>
    </source>
</evidence>
<evidence type="ECO:0000256" key="10">
    <source>
        <dbReference type="ARBA" id="ARBA00022777"/>
    </source>
</evidence>
<dbReference type="Pfam" id="PF13614">
    <property type="entry name" value="AAA_31"/>
    <property type="match status" value="1"/>
</dbReference>
<comment type="subcellular location">
    <subcellularLocation>
        <location evidence="1">Cell inner membrane</location>
        <topology evidence="1">Multi-pass membrane protein</topology>
    </subcellularLocation>
</comment>
<evidence type="ECO:0000256" key="6">
    <source>
        <dbReference type="ARBA" id="ARBA00022519"/>
    </source>
</evidence>
<evidence type="ECO:0000256" key="13">
    <source>
        <dbReference type="ARBA" id="ARBA00023136"/>
    </source>
</evidence>
<gene>
    <name evidence="19" type="ORF">JM658_15645</name>
</gene>
<reference evidence="19 20" key="1">
    <citation type="submission" date="2021-01" db="EMBL/GenBank/DDBJ databases">
        <title>Genome sequencing of Joostella atrarenae M1-2 (= KCTC 23194).</title>
        <authorList>
            <person name="Zakaria M.R."/>
            <person name="Lam M.Q."/>
            <person name="Chong C.S."/>
        </authorList>
    </citation>
    <scope>NUCLEOTIDE SEQUENCE [LARGE SCALE GENOMIC DNA]</scope>
    <source>
        <strain evidence="19 20">M1-2</strain>
    </source>
</reference>
<dbReference type="CDD" id="cd05387">
    <property type="entry name" value="BY-kinase"/>
    <property type="match status" value="1"/>
</dbReference>
<feature type="transmembrane region" description="Helical" evidence="16">
    <location>
        <begin position="494"/>
        <end position="518"/>
    </location>
</feature>
<keyword evidence="8 16" id="KW-0812">Transmembrane</keyword>
<keyword evidence="10" id="KW-0418">Kinase</keyword>
<evidence type="ECO:0000313" key="19">
    <source>
        <dbReference type="EMBL" id="MCF8716264.1"/>
    </source>
</evidence>
<dbReference type="Proteomes" id="UP000829517">
    <property type="component" value="Unassembled WGS sequence"/>
</dbReference>
<feature type="transmembrane region" description="Helical" evidence="16">
    <location>
        <begin position="29"/>
        <end position="47"/>
    </location>
</feature>
<evidence type="ECO:0000256" key="8">
    <source>
        <dbReference type="ARBA" id="ARBA00022692"/>
    </source>
</evidence>
<evidence type="ECO:0000256" key="4">
    <source>
        <dbReference type="ARBA" id="ARBA00011903"/>
    </source>
</evidence>
<feature type="domain" description="AAA" evidence="18">
    <location>
        <begin position="586"/>
        <end position="753"/>
    </location>
</feature>
<feature type="domain" description="Polysaccharide chain length determinant N-terminal" evidence="17">
    <location>
        <begin position="16"/>
        <end position="112"/>
    </location>
</feature>
<evidence type="ECO:0000256" key="3">
    <source>
        <dbReference type="ARBA" id="ARBA00008883"/>
    </source>
</evidence>
<evidence type="ECO:0000259" key="18">
    <source>
        <dbReference type="Pfam" id="PF13614"/>
    </source>
</evidence>
<keyword evidence="12 16" id="KW-1133">Transmembrane helix</keyword>
<dbReference type="InterPro" id="IPR003856">
    <property type="entry name" value="LPS_length_determ_N"/>
</dbReference>
<evidence type="ECO:0000259" key="17">
    <source>
        <dbReference type="Pfam" id="PF02706"/>
    </source>
</evidence>
<evidence type="ECO:0000256" key="7">
    <source>
        <dbReference type="ARBA" id="ARBA00022679"/>
    </source>
</evidence>
<name>A0ABS9J776_9FLAO</name>
<evidence type="ECO:0000256" key="15">
    <source>
        <dbReference type="ARBA" id="ARBA00051245"/>
    </source>
</evidence>
<dbReference type="NCBIfam" id="TIGR01007">
    <property type="entry name" value="eps_fam"/>
    <property type="match status" value="1"/>
</dbReference>
<proteinExistence type="inferred from homology"/>
<evidence type="ECO:0000256" key="14">
    <source>
        <dbReference type="ARBA" id="ARBA00023137"/>
    </source>
</evidence>
<evidence type="ECO:0000256" key="16">
    <source>
        <dbReference type="SAM" id="Phobius"/>
    </source>
</evidence>
<dbReference type="GO" id="GO:0004715">
    <property type="term" value="F:non-membrane spanning protein tyrosine kinase activity"/>
    <property type="evidence" value="ECO:0007669"/>
    <property type="project" value="UniProtKB-EC"/>
</dbReference>
<protein>
    <recommendedName>
        <fullName evidence="4">non-specific protein-tyrosine kinase</fullName>
        <ecNumber evidence="4">2.7.10.2</ecNumber>
    </recommendedName>
</protein>
<keyword evidence="6" id="KW-0997">Cell inner membrane</keyword>
<evidence type="ECO:0000256" key="5">
    <source>
        <dbReference type="ARBA" id="ARBA00022475"/>
    </source>
</evidence>
<evidence type="ECO:0000256" key="12">
    <source>
        <dbReference type="ARBA" id="ARBA00022989"/>
    </source>
</evidence>
<dbReference type="Pfam" id="PF02706">
    <property type="entry name" value="Wzz"/>
    <property type="match status" value="1"/>
</dbReference>
<keyword evidence="11" id="KW-0067">ATP-binding</keyword>